<proteinExistence type="predicted"/>
<reference evidence="1 2" key="1">
    <citation type="journal article" date="2014" name="ISME J.">
        <title>Ecophysiology of Thioploca ingrica as revealed by the complete genome sequence supplemented with proteomic evidence.</title>
        <authorList>
            <person name="Kojima H."/>
            <person name="Ogura Y."/>
            <person name="Yamamoto N."/>
            <person name="Togashi T."/>
            <person name="Mori H."/>
            <person name="Watanabe T."/>
            <person name="Nemoto F."/>
            <person name="Kurokawa K."/>
            <person name="Hayashi T."/>
            <person name="Fukui M."/>
        </authorList>
    </citation>
    <scope>NUCLEOTIDE SEQUENCE [LARGE SCALE GENOMIC DNA]</scope>
</reference>
<dbReference type="EMBL" id="AP014633">
    <property type="protein sequence ID" value="BAP56626.1"/>
    <property type="molecule type" value="Genomic_DNA"/>
</dbReference>
<evidence type="ECO:0000313" key="2">
    <source>
        <dbReference type="Proteomes" id="UP000031623"/>
    </source>
</evidence>
<dbReference type="Proteomes" id="UP000031623">
    <property type="component" value="Chromosome"/>
</dbReference>
<dbReference type="AlphaFoldDB" id="A0A090BVC7"/>
<name>A0A090BVC7_9GAMM</name>
<dbReference type="KEGG" id="tig:THII_2329"/>
<accession>A0A090BVC7</accession>
<organism evidence="1 2">
    <name type="scientific">Thioploca ingrica</name>
    <dbReference type="NCBI Taxonomy" id="40754"/>
    <lineage>
        <taxon>Bacteria</taxon>
        <taxon>Pseudomonadati</taxon>
        <taxon>Pseudomonadota</taxon>
        <taxon>Gammaproteobacteria</taxon>
        <taxon>Thiotrichales</taxon>
        <taxon>Thiotrichaceae</taxon>
        <taxon>Thioploca</taxon>
    </lineage>
</organism>
<evidence type="ECO:0000313" key="1">
    <source>
        <dbReference type="EMBL" id="BAP56626.1"/>
    </source>
</evidence>
<keyword evidence="2" id="KW-1185">Reference proteome</keyword>
<sequence length="108" mass="12482">MIAVLPLLREAIAPQFHYAEDKGNIITLYESQTQAECKWVKLKKTHTQTFTLKLDKEIDIHPLLAPIKELKIKSDYIIFCQQENAFYTLLIEMKSNNSTGWLKQTQAG</sequence>
<dbReference type="STRING" id="40754.THII_2329"/>
<dbReference type="OrthoDB" id="9765242at2"/>
<protein>
    <submittedName>
        <fullName evidence="1">Uncharacterized protein</fullName>
    </submittedName>
</protein>
<gene>
    <name evidence="1" type="ORF">THII_2329</name>
</gene>
<dbReference type="HOGENOM" id="CLU_2195730_0_0_6"/>